<accession>A0A7M2T842</accession>
<evidence type="ECO:0000313" key="3">
    <source>
        <dbReference type="Proteomes" id="UP000594008"/>
    </source>
</evidence>
<dbReference type="EMBL" id="CP063374">
    <property type="protein sequence ID" value="QOV44867.1"/>
    <property type="molecule type" value="Genomic_DNA"/>
</dbReference>
<evidence type="ECO:0000256" key="1">
    <source>
        <dbReference type="SAM" id="MobiDB-lite"/>
    </source>
</evidence>
<dbReference type="Proteomes" id="UP000594008">
    <property type="component" value="Chromosome"/>
</dbReference>
<sequence>MLTLAVLLLPGLSLLLVVMSRIEDTLQREPHPARHARPRHLRLLPGGKATGNDATEPEEHSAAA</sequence>
<evidence type="ECO:0000313" key="2">
    <source>
        <dbReference type="EMBL" id="QOV44867.1"/>
    </source>
</evidence>
<organism evidence="2 3">
    <name type="scientific">Streptomyces chromofuscus</name>
    <dbReference type="NCBI Taxonomy" id="42881"/>
    <lineage>
        <taxon>Bacteria</taxon>
        <taxon>Bacillati</taxon>
        <taxon>Actinomycetota</taxon>
        <taxon>Actinomycetes</taxon>
        <taxon>Kitasatosporales</taxon>
        <taxon>Streptomycetaceae</taxon>
        <taxon>Streptomyces</taxon>
    </lineage>
</organism>
<feature type="region of interest" description="Disordered" evidence="1">
    <location>
        <begin position="26"/>
        <end position="64"/>
    </location>
</feature>
<gene>
    <name evidence="2" type="ORF">IPT68_02315</name>
</gene>
<feature type="compositionally biased region" description="Basic residues" evidence="1">
    <location>
        <begin position="33"/>
        <end position="42"/>
    </location>
</feature>
<keyword evidence="3" id="KW-1185">Reference proteome</keyword>
<protein>
    <submittedName>
        <fullName evidence="2">Uncharacterized protein</fullName>
    </submittedName>
</protein>
<reference evidence="2 3" key="1">
    <citation type="submission" date="2020-10" db="EMBL/GenBank/DDBJ databases">
        <title>Streptomyces chromofuscus complate genome analysis.</title>
        <authorList>
            <person name="Anwar N."/>
        </authorList>
    </citation>
    <scope>NUCLEOTIDE SEQUENCE [LARGE SCALE GENOMIC DNA]</scope>
    <source>
        <strain evidence="2 3">DSM 40273</strain>
    </source>
</reference>
<dbReference type="RefSeq" id="WP_189701269.1">
    <property type="nucleotide sequence ID" value="NZ_BMTA01000025.1"/>
</dbReference>
<dbReference type="KEGG" id="schf:IPT68_02315"/>
<name>A0A7M2T842_STRCW</name>
<proteinExistence type="predicted"/>
<dbReference type="AlphaFoldDB" id="A0A7M2T842"/>